<feature type="region of interest" description="Disordered" evidence="1">
    <location>
        <begin position="78"/>
        <end position="119"/>
    </location>
</feature>
<feature type="region of interest" description="Disordered" evidence="1">
    <location>
        <begin position="1"/>
        <end position="25"/>
    </location>
</feature>
<keyword evidence="3" id="KW-1185">Reference proteome</keyword>
<evidence type="ECO:0000256" key="1">
    <source>
        <dbReference type="SAM" id="MobiDB-lite"/>
    </source>
</evidence>
<reference evidence="2 3" key="1">
    <citation type="submission" date="2024-11" db="EMBL/GenBank/DDBJ databases">
        <title>A near-complete genome assembly of Cinchona calisaya.</title>
        <authorList>
            <person name="Lian D.C."/>
            <person name="Zhao X.W."/>
            <person name="Wei L."/>
        </authorList>
    </citation>
    <scope>NUCLEOTIDE SEQUENCE [LARGE SCALE GENOMIC DNA]</scope>
    <source>
        <tissue evidence="2">Nenye</tissue>
    </source>
</reference>
<name>A0ABD2ZM33_9GENT</name>
<evidence type="ECO:0000313" key="2">
    <source>
        <dbReference type="EMBL" id="KAL3520058.1"/>
    </source>
</evidence>
<sequence>MDFSDRGLLLQAPTEAKGSGPLPPSISYWSPPELNLIKVNIGVDIVDMKTEVGSVIAASEWDASSSGWATIGSFTITASSGSLSKDSSNSSNDSLSSESNSSSIDDSSNASAEARLGIG</sequence>
<protein>
    <submittedName>
        <fullName evidence="2">Uncharacterized protein</fullName>
    </submittedName>
</protein>
<organism evidence="2 3">
    <name type="scientific">Cinchona calisaya</name>
    <dbReference type="NCBI Taxonomy" id="153742"/>
    <lineage>
        <taxon>Eukaryota</taxon>
        <taxon>Viridiplantae</taxon>
        <taxon>Streptophyta</taxon>
        <taxon>Embryophyta</taxon>
        <taxon>Tracheophyta</taxon>
        <taxon>Spermatophyta</taxon>
        <taxon>Magnoliopsida</taxon>
        <taxon>eudicotyledons</taxon>
        <taxon>Gunneridae</taxon>
        <taxon>Pentapetalae</taxon>
        <taxon>asterids</taxon>
        <taxon>lamiids</taxon>
        <taxon>Gentianales</taxon>
        <taxon>Rubiaceae</taxon>
        <taxon>Cinchonoideae</taxon>
        <taxon>Cinchoneae</taxon>
        <taxon>Cinchona</taxon>
    </lineage>
</organism>
<proteinExistence type="predicted"/>
<dbReference type="Proteomes" id="UP001630127">
    <property type="component" value="Unassembled WGS sequence"/>
</dbReference>
<accession>A0ABD2ZM33</accession>
<comment type="caution">
    <text evidence="2">The sequence shown here is derived from an EMBL/GenBank/DDBJ whole genome shotgun (WGS) entry which is preliminary data.</text>
</comment>
<gene>
    <name evidence="2" type="ORF">ACH5RR_018207</name>
</gene>
<dbReference type="AlphaFoldDB" id="A0ABD2ZM33"/>
<evidence type="ECO:0000313" key="3">
    <source>
        <dbReference type="Proteomes" id="UP001630127"/>
    </source>
</evidence>
<dbReference type="EMBL" id="JBJUIK010000008">
    <property type="protein sequence ID" value="KAL3520058.1"/>
    <property type="molecule type" value="Genomic_DNA"/>
</dbReference>